<dbReference type="AlphaFoldDB" id="A0A061RK88"/>
<name>A0A061RK88_9CHLO</name>
<accession>A0A061RK88</accession>
<feature type="compositionally biased region" description="Acidic residues" evidence="1">
    <location>
        <begin position="132"/>
        <end position="152"/>
    </location>
</feature>
<evidence type="ECO:0000256" key="1">
    <source>
        <dbReference type="SAM" id="MobiDB-lite"/>
    </source>
</evidence>
<protein>
    <submittedName>
        <fullName evidence="2">Uncharacterized protein</fullName>
    </submittedName>
</protein>
<sequence length="202" mass="22131">MTSDTEVGFEAIKRRVLLDAQQQMIKCIRGEFYEDALKHAEKAVAIAPEDAMTRQFLTLLQEKAELDGSDSESEDGEEEAREGLDADSDGSSEASSETSRSESSTDATEQIGEGTAGVEDGYGNGAGAYETESAENDTEEEDTDDEPEEEFPDVISAGDPGLKMTPEQRKQMRESLSLQVQKLRLEQERQRRTTPAVGDRPG</sequence>
<feature type="compositionally biased region" description="Low complexity" evidence="1">
    <location>
        <begin position="91"/>
        <end position="109"/>
    </location>
</feature>
<proteinExistence type="predicted"/>
<evidence type="ECO:0000313" key="2">
    <source>
        <dbReference type="EMBL" id="JAC71065.1"/>
    </source>
</evidence>
<reference evidence="2" key="1">
    <citation type="submission" date="2014-05" db="EMBL/GenBank/DDBJ databases">
        <title>The transcriptome of the halophilic microalga Tetraselmis sp. GSL018 isolated from the Great Salt Lake, Utah.</title>
        <authorList>
            <person name="Jinkerson R.E."/>
            <person name="D'Adamo S."/>
            <person name="Posewitz M.C."/>
        </authorList>
    </citation>
    <scope>NUCLEOTIDE SEQUENCE</scope>
    <source>
        <strain evidence="2">GSL018</strain>
    </source>
</reference>
<organism evidence="2">
    <name type="scientific">Tetraselmis sp. GSL018</name>
    <dbReference type="NCBI Taxonomy" id="582737"/>
    <lineage>
        <taxon>Eukaryota</taxon>
        <taxon>Viridiplantae</taxon>
        <taxon>Chlorophyta</taxon>
        <taxon>core chlorophytes</taxon>
        <taxon>Chlorodendrophyceae</taxon>
        <taxon>Chlorodendrales</taxon>
        <taxon>Chlorodendraceae</taxon>
        <taxon>Tetraselmis</taxon>
    </lineage>
</organism>
<feature type="compositionally biased region" description="Acidic residues" evidence="1">
    <location>
        <begin position="67"/>
        <end position="90"/>
    </location>
</feature>
<dbReference type="EMBL" id="GBEZ01015067">
    <property type="protein sequence ID" value="JAC71065.1"/>
    <property type="molecule type" value="Transcribed_RNA"/>
</dbReference>
<gene>
    <name evidence="2" type="ORF">TSPGSL018_2764</name>
</gene>
<feature type="region of interest" description="Disordered" evidence="1">
    <location>
        <begin position="63"/>
        <end position="202"/>
    </location>
</feature>